<evidence type="ECO:0000256" key="1">
    <source>
        <dbReference type="ARBA" id="ARBA00004651"/>
    </source>
</evidence>
<dbReference type="SUPFAM" id="SSF161098">
    <property type="entry name" value="MetI-like"/>
    <property type="match status" value="1"/>
</dbReference>
<evidence type="ECO:0000256" key="4">
    <source>
        <dbReference type="ARBA" id="ARBA00022692"/>
    </source>
</evidence>
<accession>A0ABV2X1W0</accession>
<feature type="domain" description="ABC transmembrane type-1" evidence="9">
    <location>
        <begin position="101"/>
        <end position="290"/>
    </location>
</feature>
<dbReference type="CDD" id="cd06261">
    <property type="entry name" value="TM_PBP2"/>
    <property type="match status" value="1"/>
</dbReference>
<feature type="transmembrane region" description="Helical" evidence="7">
    <location>
        <begin position="103"/>
        <end position="127"/>
    </location>
</feature>
<protein>
    <submittedName>
        <fullName evidence="10">ABC transporter permease</fullName>
    </submittedName>
</protein>
<dbReference type="InterPro" id="IPR035906">
    <property type="entry name" value="MetI-like_sf"/>
</dbReference>
<comment type="similarity">
    <text evidence="7">Belongs to the binding-protein-dependent transport system permease family.</text>
</comment>
<evidence type="ECO:0000313" key="11">
    <source>
        <dbReference type="Proteomes" id="UP001550628"/>
    </source>
</evidence>
<dbReference type="InterPro" id="IPR050366">
    <property type="entry name" value="BP-dependent_transpt_permease"/>
</dbReference>
<evidence type="ECO:0000256" key="3">
    <source>
        <dbReference type="ARBA" id="ARBA00022475"/>
    </source>
</evidence>
<feature type="transmembrane region" description="Helical" evidence="7">
    <location>
        <begin position="164"/>
        <end position="183"/>
    </location>
</feature>
<dbReference type="EMBL" id="JBEYBF010000055">
    <property type="protein sequence ID" value="MEU1957144.1"/>
    <property type="molecule type" value="Genomic_DNA"/>
</dbReference>
<name>A0ABV2X1W0_9NOCA</name>
<feature type="transmembrane region" description="Helical" evidence="7">
    <location>
        <begin position="218"/>
        <end position="236"/>
    </location>
</feature>
<feature type="transmembrane region" description="Helical" evidence="7">
    <location>
        <begin position="270"/>
        <end position="289"/>
    </location>
</feature>
<dbReference type="PROSITE" id="PS50928">
    <property type="entry name" value="ABC_TM1"/>
    <property type="match status" value="1"/>
</dbReference>
<evidence type="ECO:0000256" key="5">
    <source>
        <dbReference type="ARBA" id="ARBA00022989"/>
    </source>
</evidence>
<evidence type="ECO:0000256" key="6">
    <source>
        <dbReference type="ARBA" id="ARBA00023136"/>
    </source>
</evidence>
<dbReference type="Pfam" id="PF00528">
    <property type="entry name" value="BPD_transp_1"/>
    <property type="match status" value="1"/>
</dbReference>
<dbReference type="Proteomes" id="UP001550628">
    <property type="component" value="Unassembled WGS sequence"/>
</dbReference>
<dbReference type="Gene3D" id="1.10.3720.10">
    <property type="entry name" value="MetI-like"/>
    <property type="match status" value="1"/>
</dbReference>
<feature type="region of interest" description="Disordered" evidence="8">
    <location>
        <begin position="1"/>
        <end position="31"/>
    </location>
</feature>
<evidence type="ECO:0000256" key="8">
    <source>
        <dbReference type="SAM" id="MobiDB-lite"/>
    </source>
</evidence>
<reference evidence="10 11" key="1">
    <citation type="submission" date="2024-06" db="EMBL/GenBank/DDBJ databases">
        <title>The Natural Products Discovery Center: Release of the First 8490 Sequenced Strains for Exploring Actinobacteria Biosynthetic Diversity.</title>
        <authorList>
            <person name="Kalkreuter E."/>
            <person name="Kautsar S.A."/>
            <person name="Yang D."/>
            <person name="Bader C.D."/>
            <person name="Teijaro C.N."/>
            <person name="Fluegel L."/>
            <person name="Davis C.M."/>
            <person name="Simpson J.R."/>
            <person name="Lauterbach L."/>
            <person name="Steele A.D."/>
            <person name="Gui C."/>
            <person name="Meng S."/>
            <person name="Li G."/>
            <person name="Viehrig K."/>
            <person name="Ye F."/>
            <person name="Su P."/>
            <person name="Kiefer A.F."/>
            <person name="Nichols A."/>
            <person name="Cepeda A.J."/>
            <person name="Yan W."/>
            <person name="Fan B."/>
            <person name="Jiang Y."/>
            <person name="Adhikari A."/>
            <person name="Zheng C.-J."/>
            <person name="Schuster L."/>
            <person name="Cowan T.M."/>
            <person name="Smanski M.J."/>
            <person name="Chevrette M.G."/>
            <person name="De Carvalho L.P.S."/>
            <person name="Shen B."/>
        </authorList>
    </citation>
    <scope>NUCLEOTIDE SEQUENCE [LARGE SCALE GENOMIC DNA]</scope>
    <source>
        <strain evidence="10 11">NPDC019708</strain>
    </source>
</reference>
<dbReference type="PANTHER" id="PTHR43386">
    <property type="entry name" value="OLIGOPEPTIDE TRANSPORT SYSTEM PERMEASE PROTEIN APPC"/>
    <property type="match status" value="1"/>
</dbReference>
<feature type="transmembrane region" description="Helical" evidence="7">
    <location>
        <begin position="38"/>
        <end position="60"/>
    </location>
</feature>
<comment type="caution">
    <text evidence="10">The sequence shown here is derived from an EMBL/GenBank/DDBJ whole genome shotgun (WGS) entry which is preliminary data.</text>
</comment>
<dbReference type="InterPro" id="IPR000515">
    <property type="entry name" value="MetI-like"/>
</dbReference>
<keyword evidence="2 7" id="KW-0813">Transport</keyword>
<keyword evidence="3" id="KW-1003">Cell membrane</keyword>
<keyword evidence="11" id="KW-1185">Reference proteome</keyword>
<dbReference type="PANTHER" id="PTHR43386:SF25">
    <property type="entry name" value="PEPTIDE ABC TRANSPORTER PERMEASE PROTEIN"/>
    <property type="match status" value="1"/>
</dbReference>
<keyword evidence="4 7" id="KW-0812">Transmembrane</keyword>
<keyword evidence="5 7" id="KW-1133">Transmembrane helix</keyword>
<feature type="transmembrane region" description="Helical" evidence="7">
    <location>
        <begin position="139"/>
        <end position="158"/>
    </location>
</feature>
<organism evidence="10 11">
    <name type="scientific">Nocardia rhamnosiphila</name>
    <dbReference type="NCBI Taxonomy" id="426716"/>
    <lineage>
        <taxon>Bacteria</taxon>
        <taxon>Bacillati</taxon>
        <taxon>Actinomycetota</taxon>
        <taxon>Actinomycetes</taxon>
        <taxon>Mycobacteriales</taxon>
        <taxon>Nocardiaceae</taxon>
        <taxon>Nocardia</taxon>
    </lineage>
</organism>
<proteinExistence type="inferred from homology"/>
<sequence>MSTTTDKPAISGRLDPEAPPDRPAVAGPPARRARRRNIGALAGTLWLLTITLAAAAAPILPLPDPAEITDRYSIPPFQQAAHILGTDPLGRDLLSRVVHGAQISLAVAIGATLLALAVGTALGLVAGYFRRSVDVTFDIGTNTILAFPPLILLIALVAVMEPSLGTLVIGLALVGMPTFARIARANTIAFAGREFVTASKSLGAPTVRIIVREILPNVALPVFSFAIVVAAALVVAEGSLSFLGLGVPPPAPSWGGMIAAGRESLYEEPYLVLVPGAFFFLTVLSLNMTGDWARDRIGRESSL</sequence>
<comment type="subcellular location">
    <subcellularLocation>
        <location evidence="1 7">Cell membrane</location>
        <topology evidence="1 7">Multi-pass membrane protein</topology>
    </subcellularLocation>
</comment>
<evidence type="ECO:0000256" key="7">
    <source>
        <dbReference type="RuleBase" id="RU363032"/>
    </source>
</evidence>
<evidence type="ECO:0000313" key="10">
    <source>
        <dbReference type="EMBL" id="MEU1957144.1"/>
    </source>
</evidence>
<gene>
    <name evidence="10" type="ORF">ABZ510_35485</name>
</gene>
<evidence type="ECO:0000256" key="2">
    <source>
        <dbReference type="ARBA" id="ARBA00022448"/>
    </source>
</evidence>
<dbReference type="RefSeq" id="WP_356959223.1">
    <property type="nucleotide sequence ID" value="NZ_JBEYBD010000025.1"/>
</dbReference>
<keyword evidence="6 7" id="KW-0472">Membrane</keyword>
<evidence type="ECO:0000259" key="9">
    <source>
        <dbReference type="PROSITE" id="PS50928"/>
    </source>
</evidence>